<dbReference type="SUPFAM" id="SSF52172">
    <property type="entry name" value="CheY-like"/>
    <property type="match status" value="1"/>
</dbReference>
<evidence type="ECO:0000313" key="2">
    <source>
        <dbReference type="Proteomes" id="UP001528823"/>
    </source>
</evidence>
<dbReference type="Proteomes" id="UP001528823">
    <property type="component" value="Unassembled WGS sequence"/>
</dbReference>
<name>A0ABT5U8K9_9GAMM</name>
<dbReference type="Gene3D" id="3.40.50.2300">
    <property type="match status" value="1"/>
</dbReference>
<proteinExistence type="predicted"/>
<reference evidence="1 2" key="1">
    <citation type="submission" date="2022-11" db="EMBL/GenBank/DDBJ databases">
        <title>Spartinivicinus poritis sp. nov., isolated from scleractinian coral Porites lutea.</title>
        <authorList>
            <person name="Zhang G."/>
            <person name="Cai L."/>
            <person name="Wei Q."/>
        </authorList>
    </citation>
    <scope>NUCLEOTIDE SEQUENCE [LARGE SCALE GENOMIC DNA]</scope>
    <source>
        <strain evidence="1 2">A2-2</strain>
    </source>
</reference>
<dbReference type="RefSeq" id="WP_274689063.1">
    <property type="nucleotide sequence ID" value="NZ_JAPMOU010000013.1"/>
</dbReference>
<evidence type="ECO:0008006" key="3">
    <source>
        <dbReference type="Google" id="ProtNLM"/>
    </source>
</evidence>
<dbReference type="EMBL" id="JAPMOU010000013">
    <property type="protein sequence ID" value="MDE1462709.1"/>
    <property type="molecule type" value="Genomic_DNA"/>
</dbReference>
<gene>
    <name evidence="1" type="ORF">ORQ98_12085</name>
</gene>
<sequence length="391" mass="44905">MSSQHTIAIYDESFNGPLTQRLTQYFEVIPLKVADDCFTAAENPAVDVIVLRVIGSDEQLLTLCQQLYEFDQGNNISVVLVADCQELDFKVKALEMGCHDLIASTVSDQELSARITKEIFHSIASRQLKKRLQLKIPEFAEDKQKFLLNTVIDFNLEALQTENIDELSQQLFKTMRAFNLECSLQLRCHNSVKNMEAHGMAKALESQLLDQLKGMGERYQFGKKMIFNYGDVSLLVKVIPEQIKQDKDLVFTLIEKILQVIDRQLSVLEERNLLKEQREIMKMLVLRVHRYVQKTGDSCQEVIQQVATMTEKTTQQLVQAIARLPIDDNDLSYCEEIINHNTHQFNALLERGSCLDEDFEQMICRMADIVLSNKATDRVRLISELLTRKPV</sequence>
<keyword evidence="2" id="KW-1185">Reference proteome</keyword>
<accession>A0ABT5U8K9</accession>
<evidence type="ECO:0000313" key="1">
    <source>
        <dbReference type="EMBL" id="MDE1462709.1"/>
    </source>
</evidence>
<organism evidence="1 2">
    <name type="scientific">Spartinivicinus poritis</name>
    <dbReference type="NCBI Taxonomy" id="2994640"/>
    <lineage>
        <taxon>Bacteria</taxon>
        <taxon>Pseudomonadati</taxon>
        <taxon>Pseudomonadota</taxon>
        <taxon>Gammaproteobacteria</taxon>
        <taxon>Oceanospirillales</taxon>
        <taxon>Zooshikellaceae</taxon>
        <taxon>Spartinivicinus</taxon>
    </lineage>
</organism>
<protein>
    <recommendedName>
        <fullName evidence="3">Response regulator</fullName>
    </recommendedName>
</protein>
<comment type="caution">
    <text evidence="1">The sequence shown here is derived from an EMBL/GenBank/DDBJ whole genome shotgun (WGS) entry which is preliminary data.</text>
</comment>
<dbReference type="InterPro" id="IPR011006">
    <property type="entry name" value="CheY-like_superfamily"/>
</dbReference>